<evidence type="ECO:0000313" key="2">
    <source>
        <dbReference type="Proteomes" id="UP000050794"/>
    </source>
</evidence>
<dbReference type="Proteomes" id="UP000050794">
    <property type="component" value="Unassembled WGS sequence"/>
</dbReference>
<dbReference type="EMBL" id="UYWY01007367">
    <property type="protein sequence ID" value="VDM30116.1"/>
    <property type="molecule type" value="Genomic_DNA"/>
</dbReference>
<gene>
    <name evidence="1" type="ORF">TCNE_LOCUS4399</name>
</gene>
<name>A0A183U7C9_TOXCA</name>
<dbReference type="WBParaSite" id="TCNE_0000439901-mRNA-1">
    <property type="protein sequence ID" value="TCNE_0000439901-mRNA-1"/>
    <property type="gene ID" value="TCNE_0000439901"/>
</dbReference>
<protein>
    <submittedName>
        <fullName evidence="1 3">Uncharacterized protein</fullName>
    </submittedName>
</protein>
<keyword evidence="2" id="KW-1185">Reference proteome</keyword>
<organism evidence="2 3">
    <name type="scientific">Toxocara canis</name>
    <name type="common">Canine roundworm</name>
    <dbReference type="NCBI Taxonomy" id="6265"/>
    <lineage>
        <taxon>Eukaryota</taxon>
        <taxon>Metazoa</taxon>
        <taxon>Ecdysozoa</taxon>
        <taxon>Nematoda</taxon>
        <taxon>Chromadorea</taxon>
        <taxon>Rhabditida</taxon>
        <taxon>Spirurina</taxon>
        <taxon>Ascaridomorpha</taxon>
        <taxon>Ascaridoidea</taxon>
        <taxon>Toxocaridae</taxon>
        <taxon>Toxocara</taxon>
    </lineage>
</organism>
<reference evidence="1 2" key="2">
    <citation type="submission" date="2018-11" db="EMBL/GenBank/DDBJ databases">
        <authorList>
            <consortium name="Pathogen Informatics"/>
        </authorList>
    </citation>
    <scope>NUCLEOTIDE SEQUENCE [LARGE SCALE GENOMIC DNA]</scope>
</reference>
<sequence>MLAEIRTRSIVNVNRGPASKPAALFSGVLRAVTTTVHFLHAAVQRYYLIHYCTFCIHLCISVL</sequence>
<proteinExistence type="predicted"/>
<accession>A0A183U7C9</accession>
<evidence type="ECO:0000313" key="3">
    <source>
        <dbReference type="WBParaSite" id="TCNE_0000439901-mRNA-1"/>
    </source>
</evidence>
<reference evidence="3" key="1">
    <citation type="submission" date="2016-06" db="UniProtKB">
        <authorList>
            <consortium name="WormBaseParasite"/>
        </authorList>
    </citation>
    <scope>IDENTIFICATION</scope>
</reference>
<dbReference type="AlphaFoldDB" id="A0A183U7C9"/>
<evidence type="ECO:0000313" key="1">
    <source>
        <dbReference type="EMBL" id="VDM30116.1"/>
    </source>
</evidence>